<feature type="region of interest" description="Disordered" evidence="1">
    <location>
        <begin position="459"/>
        <end position="485"/>
    </location>
</feature>
<dbReference type="AlphaFoldDB" id="A0AAD9FU15"/>
<comment type="caution">
    <text evidence="2">The sequence shown here is derived from an EMBL/GenBank/DDBJ whole genome shotgun (WGS) entry which is preliminary data.</text>
</comment>
<dbReference type="EMBL" id="JAODAN010000002">
    <property type="protein sequence ID" value="KAK1926037.1"/>
    <property type="molecule type" value="Genomic_DNA"/>
</dbReference>
<sequence length="601" mass="64374">MPIFKRRPNLSPLDVPASSSNPVDEGMRTPLPHTPLACSPILASMAITPDTPSLDLSPMPMTLSPAEDISHGWSDQDDDLLLSYLSNPPRPLRHAFPPESLPPPEALDEITAQIVSSPDWPLDRSASLTRARLLELARKRVADYQTGRKRDPLVVLPDSKAGMAKKPVRPRLGQASFGMSRQQHSMDSLYGDNEAGTFSEALRLSSTLQDTASTGTTHELESIGSLSSPLDFTFSYHPTTVAPDPPKPIHRNIPSTFPPRPVSLLQRGRSFTSQDLENMPLTITESSGSEDETMSPARPRGAKRTVSSPVSSFTMSSLSSTSSRAASEEMQDLSGHAAVDAVFMRYGGLSKTRAMDNLASGFGTLQDLEIELDPEPEPMTPLHASFFDTIDPFSQSHSSDGTATPAITLTADSPTLNADIPRLLAAGRISLPSRTSTTEDVEPPISPVQAFAMLSLDPRPRASAQPTPAAPHAPVAPGRTSSGPPRQLIARSLSDGMLNNPSEPGHLPRVLPQSISLSRLAIKSDKIHFHRSKADGHTLPRPMSKRQRGGNAPDLSVFVPRPGAKSWVDQLKSPFQHKPAGSGSGADRTPPTPTSSGLGGM</sequence>
<feature type="compositionally biased region" description="Polar residues" evidence="1">
    <location>
        <begin position="269"/>
        <end position="287"/>
    </location>
</feature>
<feature type="region of interest" description="Disordered" evidence="1">
    <location>
        <begin position="1"/>
        <end position="30"/>
    </location>
</feature>
<feature type="region of interest" description="Disordered" evidence="1">
    <location>
        <begin position="531"/>
        <end position="601"/>
    </location>
</feature>
<accession>A0AAD9FU15</accession>
<keyword evidence="3" id="KW-1185">Reference proteome</keyword>
<dbReference type="Proteomes" id="UP001182556">
    <property type="component" value="Unassembled WGS sequence"/>
</dbReference>
<reference evidence="2" key="1">
    <citation type="submission" date="2023-02" db="EMBL/GenBank/DDBJ databases">
        <title>Identification and recombinant expression of a fungal hydrolase from Papiliotrema laurentii that hydrolyzes apple cutin and clears colloidal polyester polyurethane.</title>
        <authorList>
            <consortium name="DOE Joint Genome Institute"/>
            <person name="Roman V.A."/>
            <person name="Bojanowski C."/>
            <person name="Crable B.R."/>
            <person name="Wagner D.N."/>
            <person name="Hung C.S."/>
            <person name="Nadeau L.J."/>
            <person name="Schratz L."/>
            <person name="Haridas S."/>
            <person name="Pangilinan J."/>
            <person name="Lipzen A."/>
            <person name="Na H."/>
            <person name="Yan M."/>
            <person name="Ng V."/>
            <person name="Grigoriev I.V."/>
            <person name="Spatafora J.W."/>
            <person name="Barlow D."/>
            <person name="Biffinger J."/>
            <person name="Kelley-Loughnane N."/>
            <person name="Varaljay V.A."/>
            <person name="Crookes-Goodson W.J."/>
        </authorList>
    </citation>
    <scope>NUCLEOTIDE SEQUENCE</scope>
    <source>
        <strain evidence="2">5307AH</strain>
    </source>
</reference>
<gene>
    <name evidence="2" type="ORF">DB88DRAFT_508160</name>
</gene>
<feature type="compositionally biased region" description="Low complexity" evidence="1">
    <location>
        <begin position="307"/>
        <end position="325"/>
    </location>
</feature>
<proteinExistence type="predicted"/>
<evidence type="ECO:0000313" key="2">
    <source>
        <dbReference type="EMBL" id="KAK1926037.1"/>
    </source>
</evidence>
<evidence type="ECO:0000256" key="1">
    <source>
        <dbReference type="SAM" id="MobiDB-lite"/>
    </source>
</evidence>
<feature type="region of interest" description="Disordered" evidence="1">
    <location>
        <begin position="241"/>
        <end position="327"/>
    </location>
</feature>
<protein>
    <submittedName>
        <fullName evidence="2">Uncharacterized protein</fullName>
    </submittedName>
</protein>
<organism evidence="2 3">
    <name type="scientific">Papiliotrema laurentii</name>
    <name type="common">Cryptococcus laurentii</name>
    <dbReference type="NCBI Taxonomy" id="5418"/>
    <lineage>
        <taxon>Eukaryota</taxon>
        <taxon>Fungi</taxon>
        <taxon>Dikarya</taxon>
        <taxon>Basidiomycota</taxon>
        <taxon>Agaricomycotina</taxon>
        <taxon>Tremellomycetes</taxon>
        <taxon>Tremellales</taxon>
        <taxon>Rhynchogastremaceae</taxon>
        <taxon>Papiliotrema</taxon>
    </lineage>
</organism>
<evidence type="ECO:0000313" key="3">
    <source>
        <dbReference type="Proteomes" id="UP001182556"/>
    </source>
</evidence>
<name>A0AAD9FU15_PAPLA</name>
<feature type="compositionally biased region" description="Low complexity" evidence="1">
    <location>
        <begin position="462"/>
        <end position="477"/>
    </location>
</feature>